<dbReference type="InterPro" id="IPR003594">
    <property type="entry name" value="HATPase_dom"/>
</dbReference>
<dbReference type="CDD" id="cd00075">
    <property type="entry name" value="HATPase"/>
    <property type="match status" value="1"/>
</dbReference>
<keyword evidence="5" id="KW-0902">Two-component regulatory system</keyword>
<accession>A0A5C7XJ09</accession>
<name>A0A5C7XJ09_9MYCO</name>
<organism evidence="7 8">
    <name type="scientific">Mycolicibacter arupensis</name>
    <dbReference type="NCBI Taxonomy" id="342002"/>
    <lineage>
        <taxon>Bacteria</taxon>
        <taxon>Bacillati</taxon>
        <taxon>Actinomycetota</taxon>
        <taxon>Actinomycetes</taxon>
        <taxon>Mycobacteriales</taxon>
        <taxon>Mycobacteriaceae</taxon>
        <taxon>Mycolicibacter</taxon>
    </lineage>
</organism>
<evidence type="ECO:0000256" key="2">
    <source>
        <dbReference type="ARBA" id="ARBA00012438"/>
    </source>
</evidence>
<evidence type="ECO:0000313" key="8">
    <source>
        <dbReference type="Proteomes" id="UP000321797"/>
    </source>
</evidence>
<keyword evidence="7" id="KW-0067">ATP-binding</keyword>
<sequence>MREEAARLDRIIGDLLLLAQADERGLLPRADDVDLDELVYAEQLRLRDATTLRLEVDVVAARIHGDRSQLARMLRNLVDNSARHGNGHIVIRLRPETDGASLEVADDGPGVPLDVRDHIFARFVRLDAGRDRAAGGTGLGLAIVAEVVTAHGGQVEILDAPGGGALFRVRLPDQPPSVAPSESIR</sequence>
<comment type="catalytic activity">
    <reaction evidence="1">
        <text>ATP + protein L-histidine = ADP + protein N-phospho-L-histidine.</text>
        <dbReference type="EC" id="2.7.13.3"/>
    </reaction>
</comment>
<dbReference type="GO" id="GO:0005524">
    <property type="term" value="F:ATP binding"/>
    <property type="evidence" value="ECO:0007669"/>
    <property type="project" value="UniProtKB-KW"/>
</dbReference>
<evidence type="ECO:0000256" key="3">
    <source>
        <dbReference type="ARBA" id="ARBA00022679"/>
    </source>
</evidence>
<reference evidence="7 8" key="1">
    <citation type="submission" date="2018-09" db="EMBL/GenBank/DDBJ databases">
        <title>Metagenome Assembled Genomes from an Advanced Water Purification Facility.</title>
        <authorList>
            <person name="Stamps B.W."/>
            <person name="Spear J.R."/>
        </authorList>
    </citation>
    <scope>NUCLEOTIDE SEQUENCE [LARGE SCALE GENOMIC DNA]</scope>
    <source>
        <strain evidence="7">Bin_29_2</strain>
    </source>
</reference>
<dbReference type="PROSITE" id="PS50109">
    <property type="entry name" value="HIS_KIN"/>
    <property type="match status" value="1"/>
</dbReference>
<dbReference type="InterPro" id="IPR004358">
    <property type="entry name" value="Sig_transdc_His_kin-like_C"/>
</dbReference>
<dbReference type="AlphaFoldDB" id="A0A5C7XJ09"/>
<evidence type="ECO:0000256" key="1">
    <source>
        <dbReference type="ARBA" id="ARBA00000085"/>
    </source>
</evidence>
<dbReference type="GO" id="GO:0000160">
    <property type="term" value="P:phosphorelay signal transduction system"/>
    <property type="evidence" value="ECO:0007669"/>
    <property type="project" value="UniProtKB-KW"/>
</dbReference>
<evidence type="ECO:0000313" key="7">
    <source>
        <dbReference type="EMBL" id="TXI49391.1"/>
    </source>
</evidence>
<dbReference type="EC" id="2.7.13.3" evidence="2"/>
<dbReference type="PRINTS" id="PR00344">
    <property type="entry name" value="BCTRLSENSOR"/>
</dbReference>
<keyword evidence="7" id="KW-0547">Nucleotide-binding</keyword>
<dbReference type="Proteomes" id="UP000321797">
    <property type="component" value="Unassembled WGS sequence"/>
</dbReference>
<keyword evidence="3" id="KW-0808">Transferase</keyword>
<dbReference type="RefSeq" id="WP_276763393.1">
    <property type="nucleotide sequence ID" value="NZ_SSGD01000168.1"/>
</dbReference>
<dbReference type="GO" id="GO:0004673">
    <property type="term" value="F:protein histidine kinase activity"/>
    <property type="evidence" value="ECO:0007669"/>
    <property type="project" value="UniProtKB-EC"/>
</dbReference>
<dbReference type="SUPFAM" id="SSF55874">
    <property type="entry name" value="ATPase domain of HSP90 chaperone/DNA topoisomerase II/histidine kinase"/>
    <property type="match status" value="1"/>
</dbReference>
<dbReference type="InterPro" id="IPR005467">
    <property type="entry name" value="His_kinase_dom"/>
</dbReference>
<evidence type="ECO:0000256" key="5">
    <source>
        <dbReference type="ARBA" id="ARBA00023012"/>
    </source>
</evidence>
<gene>
    <name evidence="7" type="ORF">E6Q54_22400</name>
</gene>
<protein>
    <recommendedName>
        <fullName evidence="2">histidine kinase</fullName>
        <ecNumber evidence="2">2.7.13.3</ecNumber>
    </recommendedName>
</protein>
<evidence type="ECO:0000256" key="4">
    <source>
        <dbReference type="ARBA" id="ARBA00022777"/>
    </source>
</evidence>
<dbReference type="SMART" id="SM00387">
    <property type="entry name" value="HATPase_c"/>
    <property type="match status" value="1"/>
</dbReference>
<dbReference type="InterPro" id="IPR036890">
    <property type="entry name" value="HATPase_C_sf"/>
</dbReference>
<dbReference type="PANTHER" id="PTHR43711">
    <property type="entry name" value="TWO-COMPONENT HISTIDINE KINASE"/>
    <property type="match status" value="1"/>
</dbReference>
<dbReference type="Gene3D" id="3.30.565.10">
    <property type="entry name" value="Histidine kinase-like ATPase, C-terminal domain"/>
    <property type="match status" value="1"/>
</dbReference>
<feature type="domain" description="Histidine kinase" evidence="6">
    <location>
        <begin position="1"/>
        <end position="175"/>
    </location>
</feature>
<keyword evidence="4" id="KW-0418">Kinase</keyword>
<evidence type="ECO:0000259" key="6">
    <source>
        <dbReference type="PROSITE" id="PS50109"/>
    </source>
</evidence>
<dbReference type="PANTHER" id="PTHR43711:SF1">
    <property type="entry name" value="HISTIDINE KINASE 1"/>
    <property type="match status" value="1"/>
</dbReference>
<comment type="caution">
    <text evidence="7">The sequence shown here is derived from an EMBL/GenBank/DDBJ whole genome shotgun (WGS) entry which is preliminary data.</text>
</comment>
<dbReference type="EMBL" id="SSGD01000168">
    <property type="protein sequence ID" value="TXI49391.1"/>
    <property type="molecule type" value="Genomic_DNA"/>
</dbReference>
<dbReference type="Pfam" id="PF02518">
    <property type="entry name" value="HATPase_c"/>
    <property type="match status" value="1"/>
</dbReference>
<dbReference type="InterPro" id="IPR050736">
    <property type="entry name" value="Sensor_HK_Regulatory"/>
</dbReference>
<proteinExistence type="predicted"/>